<feature type="transmembrane region" description="Helical" evidence="1">
    <location>
        <begin position="175"/>
        <end position="196"/>
    </location>
</feature>
<keyword evidence="1" id="KW-1133">Transmembrane helix</keyword>
<dbReference type="OrthoDB" id="6291589at2"/>
<evidence type="ECO:0000256" key="1">
    <source>
        <dbReference type="SAM" id="Phobius"/>
    </source>
</evidence>
<organism evidence="2 3">
    <name type="scientific">Rheinheimera mesophila</name>
    <dbReference type="NCBI Taxonomy" id="1547515"/>
    <lineage>
        <taxon>Bacteria</taxon>
        <taxon>Pseudomonadati</taxon>
        <taxon>Pseudomonadota</taxon>
        <taxon>Gammaproteobacteria</taxon>
        <taxon>Chromatiales</taxon>
        <taxon>Chromatiaceae</taxon>
        <taxon>Rheinheimera</taxon>
    </lineage>
</organism>
<evidence type="ECO:0000313" key="3">
    <source>
        <dbReference type="Proteomes" id="UP000276260"/>
    </source>
</evidence>
<reference evidence="2 3" key="1">
    <citation type="submission" date="2018-11" db="EMBL/GenBank/DDBJ databases">
        <title>Draft genome analysis of Rheinheimera mesophila isolated from an industrial waste site.</title>
        <authorList>
            <person name="Yu Q."/>
            <person name="Qi Y."/>
            <person name="Zhang H."/>
            <person name="Lu Y."/>
            <person name="Pu J."/>
        </authorList>
    </citation>
    <scope>NUCLEOTIDE SEQUENCE [LARGE SCALE GENOMIC DNA]</scope>
    <source>
        <strain evidence="2 3">IITR13</strain>
    </source>
</reference>
<dbReference type="Proteomes" id="UP000276260">
    <property type="component" value="Unassembled WGS sequence"/>
</dbReference>
<dbReference type="Pfam" id="PF03929">
    <property type="entry name" value="PepSY_TM"/>
    <property type="match status" value="1"/>
</dbReference>
<sequence length="199" mass="22364">MSLSRRIHRSIGWFLIVPFLVWALTGLVFFIKPGYQGAFASLSVKTYPVSQPIHIKPQAQWQEIKLLQTVLGLHLLVKTAEGWQQLNPADMSVRAEPSNTELELLILDAMPQDAGRYGKQLQATAQGFITETGVQIQLDWASLTLSQQGKDTELINNLYKAHYLQWTGQKTVDQLLGVVGLIALMLTTVVGMRLLLRRR</sequence>
<keyword evidence="3" id="KW-1185">Reference proteome</keyword>
<protein>
    <recommendedName>
        <fullName evidence="4">PepSY domain-containing protein</fullName>
    </recommendedName>
</protein>
<dbReference type="EMBL" id="RRCF01000004">
    <property type="protein sequence ID" value="RRJ19550.1"/>
    <property type="molecule type" value="Genomic_DNA"/>
</dbReference>
<dbReference type="RefSeq" id="WP_046518505.1">
    <property type="nucleotide sequence ID" value="NZ_LAVS01000002.1"/>
</dbReference>
<name>A0A3P3QGM3_9GAMM</name>
<gene>
    <name evidence="2" type="ORF">EIK76_13950</name>
</gene>
<comment type="caution">
    <text evidence="2">The sequence shown here is derived from an EMBL/GenBank/DDBJ whole genome shotgun (WGS) entry which is preliminary data.</text>
</comment>
<dbReference type="AlphaFoldDB" id="A0A3P3QGM3"/>
<keyword evidence="1" id="KW-0812">Transmembrane</keyword>
<evidence type="ECO:0000313" key="2">
    <source>
        <dbReference type="EMBL" id="RRJ19550.1"/>
    </source>
</evidence>
<evidence type="ECO:0008006" key="4">
    <source>
        <dbReference type="Google" id="ProtNLM"/>
    </source>
</evidence>
<proteinExistence type="predicted"/>
<keyword evidence="1" id="KW-0472">Membrane</keyword>
<feature type="transmembrane region" description="Helical" evidence="1">
    <location>
        <begin position="12"/>
        <end position="31"/>
    </location>
</feature>
<accession>A0A3P3QGM3</accession>
<dbReference type="InterPro" id="IPR005625">
    <property type="entry name" value="PepSY-ass_TM"/>
</dbReference>